<protein>
    <recommendedName>
        <fullName evidence="6">protein xylosyltransferase</fullName>
        <ecNumber evidence="6">2.4.2.26</ecNumber>
    </recommendedName>
    <alternativeName>
        <fullName evidence="18">Peptide O-xylosyltransferase</fullName>
    </alternativeName>
</protein>
<keyword evidence="14" id="KW-0333">Golgi apparatus</keyword>
<dbReference type="InterPro" id="IPR003406">
    <property type="entry name" value="Glyco_trans_14"/>
</dbReference>
<evidence type="ECO:0000256" key="19">
    <source>
        <dbReference type="ARBA" id="ARBA00047847"/>
    </source>
</evidence>
<comment type="pathway">
    <text evidence="3">Glycan metabolism; chondroitin sulfate biosynthesis.</text>
</comment>
<evidence type="ECO:0000313" key="23">
    <source>
        <dbReference type="Proteomes" id="UP000695000"/>
    </source>
</evidence>
<evidence type="ECO:0000256" key="8">
    <source>
        <dbReference type="ARBA" id="ARBA00022679"/>
    </source>
</evidence>
<evidence type="ECO:0000256" key="3">
    <source>
        <dbReference type="ARBA" id="ARBA00004840"/>
    </source>
</evidence>
<evidence type="ECO:0000256" key="4">
    <source>
        <dbReference type="ARBA" id="ARBA00005093"/>
    </source>
</evidence>
<reference evidence="24" key="1">
    <citation type="submission" date="2025-08" db="UniProtKB">
        <authorList>
            <consortium name="RefSeq"/>
        </authorList>
    </citation>
    <scope>IDENTIFICATION</scope>
    <source>
        <tissue evidence="24">Whole Larva</tissue>
    </source>
</reference>
<evidence type="ECO:0000256" key="15">
    <source>
        <dbReference type="ARBA" id="ARBA00023136"/>
    </source>
</evidence>
<keyword evidence="15 21" id="KW-0472">Membrane</keyword>
<evidence type="ECO:0000256" key="21">
    <source>
        <dbReference type="SAM" id="Phobius"/>
    </source>
</evidence>
<dbReference type="EC" id="2.4.2.26" evidence="6"/>
<keyword evidence="9 21" id="KW-0812">Transmembrane</keyword>
<evidence type="ECO:0000259" key="22">
    <source>
        <dbReference type="PROSITE" id="PS51212"/>
    </source>
</evidence>
<evidence type="ECO:0000256" key="11">
    <source>
        <dbReference type="ARBA" id="ARBA00022824"/>
    </source>
</evidence>
<evidence type="ECO:0000256" key="6">
    <source>
        <dbReference type="ARBA" id="ARBA00011972"/>
    </source>
</evidence>
<feature type="region of interest" description="Disordered" evidence="20">
    <location>
        <begin position="48"/>
        <end position="97"/>
    </location>
</feature>
<dbReference type="SMART" id="SM00321">
    <property type="entry name" value="WSC"/>
    <property type="match status" value="1"/>
</dbReference>
<evidence type="ECO:0000256" key="16">
    <source>
        <dbReference type="ARBA" id="ARBA00023157"/>
    </source>
</evidence>
<keyword evidence="13 21" id="KW-1133">Transmembrane helix</keyword>
<dbReference type="Pfam" id="PF02485">
    <property type="entry name" value="Branch"/>
    <property type="match status" value="1"/>
</dbReference>
<organism evidence="23 24">
    <name type="scientific">Nicrophorus vespilloides</name>
    <name type="common">Boreal carrion beetle</name>
    <dbReference type="NCBI Taxonomy" id="110193"/>
    <lineage>
        <taxon>Eukaryota</taxon>
        <taxon>Metazoa</taxon>
        <taxon>Ecdysozoa</taxon>
        <taxon>Arthropoda</taxon>
        <taxon>Hexapoda</taxon>
        <taxon>Insecta</taxon>
        <taxon>Pterygota</taxon>
        <taxon>Neoptera</taxon>
        <taxon>Endopterygota</taxon>
        <taxon>Coleoptera</taxon>
        <taxon>Polyphaga</taxon>
        <taxon>Staphyliniformia</taxon>
        <taxon>Silphidae</taxon>
        <taxon>Nicrophorinae</taxon>
        <taxon>Nicrophorus</taxon>
    </lineage>
</organism>
<evidence type="ECO:0000256" key="12">
    <source>
        <dbReference type="ARBA" id="ARBA00022968"/>
    </source>
</evidence>
<keyword evidence="7" id="KW-0328">Glycosyltransferase</keyword>
<evidence type="ECO:0000256" key="7">
    <source>
        <dbReference type="ARBA" id="ARBA00022676"/>
    </source>
</evidence>
<evidence type="ECO:0000256" key="9">
    <source>
        <dbReference type="ARBA" id="ARBA00022692"/>
    </source>
</evidence>
<evidence type="ECO:0000256" key="14">
    <source>
        <dbReference type="ARBA" id="ARBA00023034"/>
    </source>
</evidence>
<keyword evidence="23" id="KW-1185">Reference proteome</keyword>
<keyword evidence="8" id="KW-0808">Transferase</keyword>
<evidence type="ECO:0000256" key="2">
    <source>
        <dbReference type="ARBA" id="ARBA00004648"/>
    </source>
</evidence>
<dbReference type="Proteomes" id="UP000695000">
    <property type="component" value="Unplaced"/>
</dbReference>
<dbReference type="InterPro" id="IPR043538">
    <property type="entry name" value="XYLT"/>
</dbReference>
<evidence type="ECO:0000256" key="5">
    <source>
        <dbReference type="ARBA" id="ARBA00010195"/>
    </source>
</evidence>
<accession>A0ABM1NHH1</accession>
<evidence type="ECO:0000256" key="17">
    <source>
        <dbReference type="ARBA" id="ARBA00023180"/>
    </source>
</evidence>
<dbReference type="Pfam" id="PF12529">
    <property type="entry name" value="Xylo_C"/>
    <property type="match status" value="1"/>
</dbReference>
<evidence type="ECO:0000256" key="18">
    <source>
        <dbReference type="ARBA" id="ARBA00042865"/>
    </source>
</evidence>
<keyword evidence="10" id="KW-0479">Metal-binding</keyword>
<dbReference type="InterPro" id="IPR024448">
    <property type="entry name" value="XylT_C"/>
</dbReference>
<sequence>MKKTKMVVIRTVDNRWIKRYRIFFGIVGIIVLVQLYLSSFKILADSDGKENKWNPHKISGPEDAENSVNSARRGKDSLAVDDEDARQDKVQKSSNKQGTKSYTKLRIEELDFKPSCEITTKEAISAIHRAKTQKCKQEISNLTCLIQNGLFYPTVLPNYCPNDDLIAGKSLGCFKDEKSFRILRGYYANFKNNNSPENCIRLCLQSGFPYAGVQYSTECFCGIDEPPSVARLPDSSCNMKCPANHHLACGGYFTINVYQTGIKKFYPQVATIVSTDPKPVKIVFLLTLNGRALRQVKRLIKTLYNVNHYFYIHVDVRQDYLFRELLSLEKQFPNIRLTRKRYATIWGGASLLKMLLSCMKELLHLDWKWDFVLNLSESDYPVKTVNRLVEFLGANMNRNFVKSHGREVQRFIQKQGLDKTFIECDTHMWRTGDRQLPWGIQIDGGSDWIALSRKFVNYVASDYPDQLVEGLLVFFKYTLLPAESFFHTVLRNSKFCGTYVDNNLHVTNWKRRLGCKCQYKHVVDWCGCSPNDFKPEDWLRIQNTQTRQLFFARKFEPIINQAVVVQLEEWLYSYDFSKSILNINSYWHSIYNALDLGQNVDDSVISISNSAIRSKFRSLKCNNDLIKIKEIHTFHVSDSYNRTLVLFEATSLNSSVVSTYELGFRPRKRLVVKKSPEFPYRLENLVVSSEYDQKEQISRNFGKMLGPYSEPTLIYHFSSVSSPEPTKVANISFLWIDPGARLIEISEVSIEDGYTIGHIKPNLKQPLLPGSWTLKMIHKSSILAEVKFLVTPLSHISNNLVSQSQVSFIHGGSELFKEYDGTLDKFLPGNNQRESLEMLSISNSKRFGQDLLDWIDALFGKFYTLESICIASAADTCGLNVTKCSNTNWSSLAPDPKSHIGKINETTGSFDLW</sequence>
<evidence type="ECO:0000256" key="20">
    <source>
        <dbReference type="SAM" id="MobiDB-lite"/>
    </source>
</evidence>
<comment type="catalytic activity">
    <reaction evidence="19">
        <text>UDP-alpha-D-xylose + L-seryl-[protein] = 3-O-(beta-D-xylosyl)-L-seryl-[protein] + UDP + H(+)</text>
        <dbReference type="Rhea" id="RHEA:50192"/>
        <dbReference type="Rhea" id="RHEA-COMP:9863"/>
        <dbReference type="Rhea" id="RHEA-COMP:12567"/>
        <dbReference type="ChEBI" id="CHEBI:15378"/>
        <dbReference type="ChEBI" id="CHEBI:29999"/>
        <dbReference type="ChEBI" id="CHEBI:57632"/>
        <dbReference type="ChEBI" id="CHEBI:58223"/>
        <dbReference type="ChEBI" id="CHEBI:132085"/>
        <dbReference type="EC" id="2.4.2.26"/>
    </reaction>
</comment>
<dbReference type="Pfam" id="PF01822">
    <property type="entry name" value="WSC"/>
    <property type="match status" value="1"/>
</dbReference>
<dbReference type="PANTHER" id="PTHR46025:SF3">
    <property type="entry name" value="XYLOSYLTRANSFERASE OXT"/>
    <property type="match status" value="1"/>
</dbReference>
<evidence type="ECO:0000256" key="1">
    <source>
        <dbReference type="ARBA" id="ARBA00004323"/>
    </source>
</evidence>
<evidence type="ECO:0000313" key="24">
    <source>
        <dbReference type="RefSeq" id="XP_017786271.1"/>
    </source>
</evidence>
<evidence type="ECO:0000256" key="13">
    <source>
        <dbReference type="ARBA" id="ARBA00022989"/>
    </source>
</evidence>
<dbReference type="PANTHER" id="PTHR46025">
    <property type="entry name" value="XYLOSYLTRANSFERASE OXT"/>
    <property type="match status" value="1"/>
</dbReference>
<dbReference type="PROSITE" id="PS51212">
    <property type="entry name" value="WSC"/>
    <property type="match status" value="1"/>
</dbReference>
<keyword evidence="11" id="KW-0256">Endoplasmic reticulum</keyword>
<evidence type="ECO:0000256" key="10">
    <source>
        <dbReference type="ARBA" id="ARBA00022723"/>
    </source>
</evidence>
<dbReference type="RefSeq" id="XP_017786271.1">
    <property type="nucleotide sequence ID" value="XM_017930782.1"/>
</dbReference>
<dbReference type="GeneID" id="108569283"/>
<keyword evidence="12" id="KW-0735">Signal-anchor</keyword>
<proteinExistence type="inferred from homology"/>
<comment type="subcellular location">
    <subcellularLocation>
        <location evidence="2">Endoplasmic reticulum membrane</location>
        <topology evidence="2">Single-pass type II membrane protein</topology>
    </subcellularLocation>
    <subcellularLocation>
        <location evidence="1">Golgi apparatus membrane</location>
        <topology evidence="1">Single-pass type II membrane protein</topology>
    </subcellularLocation>
</comment>
<gene>
    <name evidence="24" type="primary">LOC108569283</name>
</gene>
<feature type="transmembrane region" description="Helical" evidence="21">
    <location>
        <begin position="20"/>
        <end position="37"/>
    </location>
</feature>
<keyword evidence="16" id="KW-1015">Disulfide bond</keyword>
<comment type="similarity">
    <text evidence="5">Belongs to the glycosyltransferase 14 family. XylT subfamily.</text>
</comment>
<name>A0ABM1NHH1_NICVS</name>
<comment type="pathway">
    <text evidence="4">Glycan metabolism; heparan sulfate biosynthesis.</text>
</comment>
<dbReference type="InterPro" id="IPR002889">
    <property type="entry name" value="WSC_carb-bd"/>
</dbReference>
<keyword evidence="17" id="KW-0325">Glycoprotein</keyword>
<feature type="domain" description="WSC" evidence="22">
    <location>
        <begin position="167"/>
        <end position="261"/>
    </location>
</feature>